<keyword evidence="3" id="KW-1185">Reference proteome</keyword>
<evidence type="ECO:0000313" key="3">
    <source>
        <dbReference type="Proteomes" id="UP000053091"/>
    </source>
</evidence>
<dbReference type="InterPro" id="IPR005835">
    <property type="entry name" value="NTP_transferase_dom"/>
</dbReference>
<organism evidence="2">
    <name type="scientific">Lentimicrobium saccharophilum</name>
    <dbReference type="NCBI Taxonomy" id="1678841"/>
    <lineage>
        <taxon>Bacteria</taxon>
        <taxon>Pseudomonadati</taxon>
        <taxon>Bacteroidota</taxon>
        <taxon>Bacteroidia</taxon>
        <taxon>Bacteroidales</taxon>
        <taxon>Lentimicrobiaceae</taxon>
        <taxon>Lentimicrobium</taxon>
    </lineage>
</organism>
<dbReference type="Proteomes" id="UP000053091">
    <property type="component" value="Unassembled WGS sequence"/>
</dbReference>
<dbReference type="GO" id="GO:0016740">
    <property type="term" value="F:transferase activity"/>
    <property type="evidence" value="ECO:0007669"/>
    <property type="project" value="UniProtKB-KW"/>
</dbReference>
<dbReference type="CDD" id="cd06915">
    <property type="entry name" value="NTP_transferase_WcbM_like"/>
    <property type="match status" value="1"/>
</dbReference>
<protein>
    <submittedName>
        <fullName evidence="2">Nucleotidyl transferase</fullName>
    </submittedName>
</protein>
<dbReference type="PANTHER" id="PTHR22572">
    <property type="entry name" value="SUGAR-1-PHOSPHATE GUANYL TRANSFERASE"/>
    <property type="match status" value="1"/>
</dbReference>
<gene>
    <name evidence="2" type="ORF">TBC1_12167</name>
</gene>
<keyword evidence="2" id="KW-0808">Transferase</keyword>
<proteinExistence type="predicted"/>
<dbReference type="SUPFAM" id="SSF53448">
    <property type="entry name" value="Nucleotide-diphospho-sugar transferases"/>
    <property type="match status" value="1"/>
</dbReference>
<sequence>MFMAYPDIVILAGGLGTRLNQAVPDTPKPMAPVNGKPFLQYLLNHINAAGFRRVILSTGYMSEKIESYFKNKYKDLELLYSVEDEPLGTGGAVQLAFQKVQTPHFMVINGDTFFRINLDLLFQKHIEQLADVTMALRWVEDASRYGSVEFDRNNRILKFTEKSEMPKPGYINGGIYVISSRFFKAQALPGKFSLERDLFESKLDSGNTYGHIFSDYFLDIGIPADYHRAQTEFHAFEN</sequence>
<name>A0A0S7C0E1_9BACT</name>
<dbReference type="AlphaFoldDB" id="A0A0S7C0E1"/>
<reference evidence="2" key="1">
    <citation type="journal article" date="2015" name="Genome Announc.">
        <title>Draft Genome Sequence of Bacteroidales Strain TBC1, a Novel Isolate from a Methanogenic Wastewater Treatment System.</title>
        <authorList>
            <person name="Tourlousse D.M."/>
            <person name="Matsuura N."/>
            <person name="Sun L."/>
            <person name="Toyonaga M."/>
            <person name="Kuroda K."/>
            <person name="Ohashi A."/>
            <person name="Cruz R."/>
            <person name="Yamaguchi T."/>
            <person name="Sekiguchi Y."/>
        </authorList>
    </citation>
    <scope>NUCLEOTIDE SEQUENCE [LARGE SCALE GENOMIC DNA]</scope>
    <source>
        <strain evidence="2">TBC1</strain>
    </source>
</reference>
<dbReference type="EMBL" id="DF968183">
    <property type="protein sequence ID" value="GAP44363.1"/>
    <property type="molecule type" value="Genomic_DNA"/>
</dbReference>
<dbReference type="InterPro" id="IPR050486">
    <property type="entry name" value="Mannose-1P_guanyltransferase"/>
</dbReference>
<dbReference type="STRING" id="1678841.TBC1_12167"/>
<evidence type="ECO:0000259" key="1">
    <source>
        <dbReference type="Pfam" id="PF00483"/>
    </source>
</evidence>
<dbReference type="OrthoDB" id="9803871at2"/>
<dbReference type="InterPro" id="IPR029044">
    <property type="entry name" value="Nucleotide-diphossugar_trans"/>
</dbReference>
<dbReference type="PATRIC" id="fig|1678841.3.peg.2844"/>
<dbReference type="Gene3D" id="3.90.550.10">
    <property type="entry name" value="Spore Coat Polysaccharide Biosynthesis Protein SpsA, Chain A"/>
    <property type="match status" value="1"/>
</dbReference>
<dbReference type="Pfam" id="PF00483">
    <property type="entry name" value="NTP_transferase"/>
    <property type="match status" value="1"/>
</dbReference>
<evidence type="ECO:0000313" key="2">
    <source>
        <dbReference type="EMBL" id="GAP44363.1"/>
    </source>
</evidence>
<accession>A0A0S7C0E1</accession>
<feature type="domain" description="Nucleotidyl transferase" evidence="1">
    <location>
        <begin position="9"/>
        <end position="232"/>
    </location>
</feature>